<dbReference type="AlphaFoldDB" id="A0A1G7LNL4"/>
<keyword evidence="2" id="KW-1185">Reference proteome</keyword>
<name>A0A1G7LNL4_9PROT</name>
<dbReference type="InterPro" id="IPR043137">
    <property type="entry name" value="GGT_ssub_C"/>
</dbReference>
<dbReference type="OrthoDB" id="9781342at2"/>
<reference evidence="1 2" key="1">
    <citation type="submission" date="2016-10" db="EMBL/GenBank/DDBJ databases">
        <authorList>
            <person name="de Groot N.N."/>
        </authorList>
    </citation>
    <scope>NUCLEOTIDE SEQUENCE [LARGE SCALE GENOMIC DNA]</scope>
    <source>
        <strain evidence="1 2">DSM 25584</strain>
    </source>
</reference>
<dbReference type="SUPFAM" id="SSF56235">
    <property type="entry name" value="N-terminal nucleophile aminohydrolases (Ntn hydrolases)"/>
    <property type="match status" value="1"/>
</dbReference>
<keyword evidence="1" id="KW-0808">Transferase</keyword>
<dbReference type="Pfam" id="PF01019">
    <property type="entry name" value="G_glu_transpept"/>
    <property type="match status" value="1"/>
</dbReference>
<dbReference type="Proteomes" id="UP000199415">
    <property type="component" value="Unassembled WGS sequence"/>
</dbReference>
<evidence type="ECO:0000313" key="1">
    <source>
        <dbReference type="EMBL" id="SDF51117.1"/>
    </source>
</evidence>
<dbReference type="PANTHER" id="PTHR43881:SF1">
    <property type="entry name" value="GAMMA-GLUTAMYLTRANSPEPTIDASE (AFU_ORTHOLOGUE AFUA_4G13580)"/>
    <property type="match status" value="1"/>
</dbReference>
<sequence length="619" mass="66369">MLHRLGAVRAARHPGPRTTITTNTNGLHAMVSTRAFRTAPTDTTTHVPRSFGRRGAVASESTLATQAGADVMKDGGNAVDAAVAATFVETVTNPQMGTLGGECPALIRMAGASGVAALNGNMAAPGSATAEAYKALGHSEVPESGILAAGVPATLGALVTALMRFGRRPLEAVVAPARDLCRDGFPAHAGLVRQEKFGLAAIADGVRNTWPGTAAVYLPDGRVPEVGELLTNPPLARTLDHLVAAERRAGGSRDAGLQAVLDAFYRGEVAAEIDSFSREREGFLAKRDLEIFETREETPLHLDFGGTRIHKCGFWNQGPVFLQALAILKRFDLAGMGHNSADYLHYLVEAMKLAFADREQYYGDPDHTDVPDGLLADAYTAARTGLLDPARADDELRPGDPANAGAELPVAERLGGVAWGPGTMHIDAVDAEGNMAAFTPSGGWLKSNEVIPELGFPLGNRMMTFYLDPPHHPNILAPHKRPRTTISPSLAERGGEPWTVFGTMGGDQQDQWQLQYFLNRVVFDMPPQAAIEAPKVSSEHFPGFFAPHTRFPQRVRIEPRIGEDVRRDLAARGHELDVAADWTEGYLCAIERHESGVLETGHDPRGPKGEVFAPLSLAW</sequence>
<dbReference type="InterPro" id="IPR029055">
    <property type="entry name" value="Ntn_hydrolases_N"/>
</dbReference>
<gene>
    <name evidence="1" type="ORF">SAMN05216241_101321</name>
</gene>
<dbReference type="EMBL" id="FNCE01000001">
    <property type="protein sequence ID" value="SDF51117.1"/>
    <property type="molecule type" value="Genomic_DNA"/>
</dbReference>
<protein>
    <submittedName>
        <fullName evidence="1">Gamma-glutamyltransferase 2. Threonine peptidase. MEROPS family T03</fullName>
    </submittedName>
</protein>
<dbReference type="Gene3D" id="3.60.20.40">
    <property type="match status" value="1"/>
</dbReference>
<dbReference type="RefSeq" id="WP_090018351.1">
    <property type="nucleotide sequence ID" value="NZ_FNCE01000001.1"/>
</dbReference>
<evidence type="ECO:0000313" key="2">
    <source>
        <dbReference type="Proteomes" id="UP000199415"/>
    </source>
</evidence>
<dbReference type="PRINTS" id="PR01210">
    <property type="entry name" value="GGTRANSPTASE"/>
</dbReference>
<dbReference type="GO" id="GO:0016740">
    <property type="term" value="F:transferase activity"/>
    <property type="evidence" value="ECO:0007669"/>
    <property type="project" value="UniProtKB-KW"/>
</dbReference>
<dbReference type="PANTHER" id="PTHR43881">
    <property type="entry name" value="GAMMA-GLUTAMYLTRANSPEPTIDASE (AFU_ORTHOLOGUE AFUA_4G13580)"/>
    <property type="match status" value="1"/>
</dbReference>
<dbReference type="STRING" id="1082479.SAMN05216241_101321"/>
<dbReference type="Gene3D" id="1.10.246.130">
    <property type="match status" value="1"/>
</dbReference>
<dbReference type="InterPro" id="IPR052896">
    <property type="entry name" value="GGT-like_enzyme"/>
</dbReference>
<organism evidence="1 2">
    <name type="scientific">Limimonas halophila</name>
    <dbReference type="NCBI Taxonomy" id="1082479"/>
    <lineage>
        <taxon>Bacteria</taxon>
        <taxon>Pseudomonadati</taxon>
        <taxon>Pseudomonadota</taxon>
        <taxon>Alphaproteobacteria</taxon>
        <taxon>Rhodospirillales</taxon>
        <taxon>Rhodovibrionaceae</taxon>
        <taxon>Limimonas</taxon>
    </lineage>
</organism>
<proteinExistence type="predicted"/>
<dbReference type="InterPro" id="IPR043138">
    <property type="entry name" value="GGT_lsub"/>
</dbReference>
<accession>A0A1G7LNL4</accession>